<reference evidence="13" key="2">
    <citation type="journal article" date="2012" name="Nat. Commun.">
        <title>Draft genome sequence and genetic transformation of the oleaginous alga Nannochloropis gaditana.</title>
        <authorList>
            <person name="Radakovits R."/>
            <person name="Jinkerson R.E."/>
            <person name="Fuerstenberg S.I."/>
            <person name="Tae H."/>
            <person name="Settlage R.E."/>
            <person name="Boore J.L."/>
            <person name="Posewitz M.C."/>
        </authorList>
    </citation>
    <scope>NUCLEOTIDE SEQUENCE</scope>
    <source>
        <strain evidence="13">CCMP526</strain>
    </source>
</reference>
<dbReference type="InterPro" id="IPR008335">
    <property type="entry name" value="Mopterin_OxRdtase_euk"/>
</dbReference>
<reference evidence="13" key="1">
    <citation type="journal article" date="2012" name="Bioengineered">
        <title>Additional insights into the genome of the oleaginous model alga Nannochloropsis gaditana.</title>
        <authorList>
            <person name="Jinkerson R.E."/>
            <person name="Radakovits R."/>
            <person name="Posewitz M.C."/>
        </authorList>
    </citation>
    <scope>NUCLEOTIDE SEQUENCE</scope>
    <source>
        <strain evidence="13">CCMP526</strain>
    </source>
</reference>
<evidence type="ECO:0000256" key="11">
    <source>
        <dbReference type="ARBA" id="ARBA00023128"/>
    </source>
</evidence>
<dbReference type="InterPro" id="IPR005066">
    <property type="entry name" value="MoCF_OxRdtse_dimer"/>
</dbReference>
<keyword evidence="7" id="KW-0349">Heme</keyword>
<gene>
    <name evidence="13" type="ORF">NGATSA_3007400</name>
</gene>
<dbReference type="PANTHER" id="PTHR19372">
    <property type="entry name" value="SULFITE REDUCTASE"/>
    <property type="match status" value="1"/>
</dbReference>
<dbReference type="SUPFAM" id="SSF81296">
    <property type="entry name" value="E set domains"/>
    <property type="match status" value="1"/>
</dbReference>
<comment type="subcellular location">
    <subcellularLocation>
        <location evidence="3">Mitochondrion intermembrane space</location>
    </subcellularLocation>
</comment>
<dbReference type="Gene3D" id="3.90.420.10">
    <property type="entry name" value="Oxidoreductase, molybdopterin-binding domain"/>
    <property type="match status" value="1"/>
</dbReference>
<dbReference type="GO" id="GO:0020037">
    <property type="term" value="F:heme binding"/>
    <property type="evidence" value="ECO:0007669"/>
    <property type="project" value="TreeGrafter"/>
</dbReference>
<feature type="domain" description="Cytochrome b5 heme-binding" evidence="12">
    <location>
        <begin position="100"/>
        <end position="182"/>
    </location>
</feature>
<dbReference type="Pfam" id="PF03404">
    <property type="entry name" value="Mo-co_dimer"/>
    <property type="match status" value="1"/>
</dbReference>
<dbReference type="GO" id="GO:0030151">
    <property type="term" value="F:molybdenum ion binding"/>
    <property type="evidence" value="ECO:0007669"/>
    <property type="project" value="InterPro"/>
</dbReference>
<dbReference type="GO" id="GO:0006790">
    <property type="term" value="P:sulfur compound metabolic process"/>
    <property type="evidence" value="ECO:0007669"/>
    <property type="project" value="TreeGrafter"/>
</dbReference>
<dbReference type="SUPFAM" id="SSF56524">
    <property type="entry name" value="Oxidoreductase molybdopterin-binding domain"/>
    <property type="match status" value="1"/>
</dbReference>
<evidence type="ECO:0000256" key="4">
    <source>
        <dbReference type="ARBA" id="ARBA00004971"/>
    </source>
</evidence>
<dbReference type="FunFam" id="3.10.120.10:FF:000007">
    <property type="entry name" value="Sulfite oxidase, mitochondrial"/>
    <property type="match status" value="1"/>
</dbReference>
<dbReference type="InterPro" id="IPR036400">
    <property type="entry name" value="Cyt_B5-like_heme/steroid_sf"/>
</dbReference>
<dbReference type="GO" id="GO:0043546">
    <property type="term" value="F:molybdopterin cofactor binding"/>
    <property type="evidence" value="ECO:0007669"/>
    <property type="project" value="TreeGrafter"/>
</dbReference>
<dbReference type="PROSITE" id="PS50255">
    <property type="entry name" value="CYTOCHROME_B5_2"/>
    <property type="match status" value="1"/>
</dbReference>
<dbReference type="InterPro" id="IPR014756">
    <property type="entry name" value="Ig_E-set"/>
</dbReference>
<dbReference type="GO" id="GO:0008482">
    <property type="term" value="F:sulfite oxidase activity"/>
    <property type="evidence" value="ECO:0007669"/>
    <property type="project" value="UniProtKB-EC"/>
</dbReference>
<evidence type="ECO:0000256" key="1">
    <source>
        <dbReference type="ARBA" id="ARBA00001924"/>
    </source>
</evidence>
<comment type="cofactor">
    <cofactor evidence="1">
        <name>Mo-molybdopterin</name>
        <dbReference type="ChEBI" id="CHEBI:71302"/>
    </cofactor>
</comment>
<dbReference type="InterPro" id="IPR001199">
    <property type="entry name" value="Cyt_B5-like_heme/steroid-bd"/>
</dbReference>
<comment type="pathway">
    <text evidence="4">Energy metabolism; sulfur metabolism.</text>
</comment>
<sequence length="579" mass="63699">MLRHAVVRFPAAFKRINVIRGGCVAQCSPCRSLEIHRHSHARVMTSAAAALSSSFQDKRDTGNTRAVVLLALSLIAGVGGIRTASPAQTEAGATDAGVKEIEYTKADVQAHKTIETGVWVTYKDGVYDITKFAENHPGGNKILMAAGGAVEPYWNLYAVHKDPEVQETIKEILGELRIGTLKHSPEDEKEVDLDDPYAHEPERHPAFKINTLKPFNAEPPGALLVDSFVTPNALFFKRNHLPVPDVKEEDYLLEVAVEGGKSFKLSLEDLKRDFPHHTVTATMQCAGNRRTLIHEVKHVKGLSWTGFAISNAEWTGVKLRDVLLWAGVPEEYERLGLAHVHFIGLDKDISNQTYEASIPINKAVDPRGDVLLAFAMNGEPIPRDHGYPVRAVVPGIVGARNVKWVGKVVASKSESQGFWQQRDYKNFSPSTDWDNVDFDSAPAIQDMPIQSAIATVEGGLEGEEEGGPLTIKGYAYSGGGRGVARVDVSIDGGKTWEPATIKEGGWKHGDYSRSWTWALWEHFVPEEKLEGLTEADICVKATDTSYNVQPESIEAYWNLRGVLANCWARQKVALRKVAA</sequence>
<dbReference type="FunFam" id="3.90.420.10:FF:000002">
    <property type="entry name" value="sulfite oxidase, mitochondrial"/>
    <property type="match status" value="1"/>
</dbReference>
<dbReference type="SUPFAM" id="SSF55856">
    <property type="entry name" value="Cytochrome b5-like heme/steroid binding domain"/>
    <property type="match status" value="1"/>
</dbReference>
<keyword evidence="8" id="KW-0479">Metal-binding</keyword>
<dbReference type="PANTHER" id="PTHR19372:SF7">
    <property type="entry name" value="SULFITE OXIDASE, MITOCHONDRIAL"/>
    <property type="match status" value="1"/>
</dbReference>
<evidence type="ECO:0000256" key="10">
    <source>
        <dbReference type="ARBA" id="ARBA00023004"/>
    </source>
</evidence>
<evidence type="ECO:0000313" key="13">
    <source>
        <dbReference type="EMBL" id="AFJ68663.1"/>
    </source>
</evidence>
<protein>
    <recommendedName>
        <fullName evidence="5">sulfite oxidase</fullName>
        <ecNumber evidence="5">1.8.3.1</ecNumber>
    </recommendedName>
</protein>
<evidence type="ECO:0000256" key="7">
    <source>
        <dbReference type="ARBA" id="ARBA00022617"/>
    </source>
</evidence>
<keyword evidence="11" id="KW-0496">Mitochondrion</keyword>
<name>I2CP30_NANGC</name>
<dbReference type="Gene3D" id="2.60.40.650">
    <property type="match status" value="1"/>
</dbReference>
<evidence type="ECO:0000256" key="9">
    <source>
        <dbReference type="ARBA" id="ARBA00023002"/>
    </source>
</evidence>
<keyword evidence="6" id="KW-0500">Molybdenum</keyword>
<dbReference type="InterPro" id="IPR036374">
    <property type="entry name" value="OxRdtase_Mopterin-bd_sf"/>
</dbReference>
<evidence type="ECO:0000256" key="2">
    <source>
        <dbReference type="ARBA" id="ARBA00001970"/>
    </source>
</evidence>
<dbReference type="InterPro" id="IPR000572">
    <property type="entry name" value="OxRdtase_Mopterin-bd_dom"/>
</dbReference>
<evidence type="ECO:0000256" key="3">
    <source>
        <dbReference type="ARBA" id="ARBA00004569"/>
    </source>
</evidence>
<dbReference type="EC" id="1.8.3.1" evidence="5"/>
<evidence type="ECO:0000256" key="5">
    <source>
        <dbReference type="ARBA" id="ARBA00012505"/>
    </source>
</evidence>
<accession>I2CP30</accession>
<dbReference type="AlphaFoldDB" id="I2CP30"/>
<proteinExistence type="evidence at transcript level"/>
<comment type="cofactor">
    <cofactor evidence="2">
        <name>heme b</name>
        <dbReference type="ChEBI" id="CHEBI:60344"/>
    </cofactor>
</comment>
<evidence type="ECO:0000256" key="8">
    <source>
        <dbReference type="ARBA" id="ARBA00022723"/>
    </source>
</evidence>
<dbReference type="Pfam" id="PF00174">
    <property type="entry name" value="Oxidored_molyb"/>
    <property type="match status" value="1"/>
</dbReference>
<dbReference type="Gene3D" id="3.10.120.10">
    <property type="entry name" value="Cytochrome b5-like heme/steroid binding domain"/>
    <property type="match status" value="1"/>
</dbReference>
<evidence type="ECO:0000259" key="12">
    <source>
        <dbReference type="PROSITE" id="PS50255"/>
    </source>
</evidence>
<keyword evidence="10" id="KW-0408">Iron</keyword>
<dbReference type="SMART" id="SM01117">
    <property type="entry name" value="Cyt-b5"/>
    <property type="match status" value="1"/>
</dbReference>
<dbReference type="PRINTS" id="PR00407">
    <property type="entry name" value="EUMOPTERIN"/>
</dbReference>
<dbReference type="Pfam" id="PF00173">
    <property type="entry name" value="Cyt-b5"/>
    <property type="match status" value="1"/>
</dbReference>
<keyword evidence="9 13" id="KW-0560">Oxidoreductase</keyword>
<organism evidence="13">
    <name type="scientific">Nannochloropsis gaditana (strain CCMP526)</name>
    <name type="common">Green microalga</name>
    <name type="synonym">Microchloropsis gaditana</name>
    <dbReference type="NCBI Taxonomy" id="1093141"/>
    <lineage>
        <taxon>Eukaryota</taxon>
        <taxon>Sar</taxon>
        <taxon>Stramenopiles</taxon>
        <taxon>Ochrophyta</taxon>
        <taxon>Eustigmatophyceae</taxon>
        <taxon>Eustigmatales</taxon>
        <taxon>Monodopsidaceae</taxon>
        <taxon>Nannochloropsis</taxon>
    </lineage>
</organism>
<dbReference type="EMBL" id="JU964254">
    <property type="protein sequence ID" value="AFJ68663.1"/>
    <property type="molecule type" value="mRNA"/>
</dbReference>
<dbReference type="CDD" id="cd02111">
    <property type="entry name" value="eukary_SO_Moco"/>
    <property type="match status" value="1"/>
</dbReference>
<dbReference type="GO" id="GO:0005758">
    <property type="term" value="C:mitochondrial intermembrane space"/>
    <property type="evidence" value="ECO:0007669"/>
    <property type="project" value="UniProtKB-SubCell"/>
</dbReference>
<evidence type="ECO:0000256" key="6">
    <source>
        <dbReference type="ARBA" id="ARBA00022505"/>
    </source>
</evidence>